<reference evidence="2 3" key="1">
    <citation type="submission" date="2018-08" db="EMBL/GenBank/DDBJ databases">
        <title>A genome reference for cultivated species of the human gut microbiota.</title>
        <authorList>
            <person name="Zou Y."/>
            <person name="Xue W."/>
            <person name="Luo G."/>
        </authorList>
    </citation>
    <scope>NUCLEOTIDE SEQUENCE [LARGE SCALE GENOMIC DNA]</scope>
    <source>
        <strain evidence="2 3">TF09-22</strain>
    </source>
</reference>
<comment type="caution">
    <text evidence="2">The sequence shown here is derived from an EMBL/GenBank/DDBJ whole genome shotgun (WGS) entry which is preliminary data.</text>
</comment>
<gene>
    <name evidence="2" type="ORF">DXC91_19975</name>
</gene>
<keyword evidence="1" id="KW-1133">Transmembrane helix</keyword>
<dbReference type="EMBL" id="QSRB01000030">
    <property type="protein sequence ID" value="RGK80139.1"/>
    <property type="molecule type" value="Genomic_DNA"/>
</dbReference>
<proteinExistence type="predicted"/>
<protein>
    <submittedName>
        <fullName evidence="2">Uncharacterized protein</fullName>
    </submittedName>
</protein>
<dbReference type="Proteomes" id="UP000260874">
    <property type="component" value="Unassembled WGS sequence"/>
</dbReference>
<name>A0A3E4PJK1_BACUN</name>
<accession>A0A3E4PJK1</accession>
<sequence length="181" mass="21324">MRSTCSCTTCIVYVNLFKDRSFHDCCSFQKADAKVRTLKHIFQIFSEVFFIFLFFLFPRRLSCRKGGKKKKEEKPGHRFLKEECQLALLSFSKAGAKVRTLKHNFQMFPEVFFIFLFQGRSSEGNLWQRREKWKLTAPFYCQNVKTSPPSFPKADAKVALLRTSAKYIQAFFEGLRELFHN</sequence>
<evidence type="ECO:0000313" key="2">
    <source>
        <dbReference type="EMBL" id="RGK80139.1"/>
    </source>
</evidence>
<keyword evidence="1" id="KW-0812">Transmembrane</keyword>
<feature type="transmembrane region" description="Helical" evidence="1">
    <location>
        <begin position="41"/>
        <end position="61"/>
    </location>
</feature>
<keyword evidence="1" id="KW-0472">Membrane</keyword>
<dbReference type="AlphaFoldDB" id="A0A3E4PJK1"/>
<organism evidence="2 3">
    <name type="scientific">Bacteroides uniformis</name>
    <dbReference type="NCBI Taxonomy" id="820"/>
    <lineage>
        <taxon>Bacteria</taxon>
        <taxon>Pseudomonadati</taxon>
        <taxon>Bacteroidota</taxon>
        <taxon>Bacteroidia</taxon>
        <taxon>Bacteroidales</taxon>
        <taxon>Bacteroidaceae</taxon>
        <taxon>Bacteroides</taxon>
    </lineage>
</organism>
<evidence type="ECO:0000313" key="3">
    <source>
        <dbReference type="Proteomes" id="UP000260874"/>
    </source>
</evidence>
<evidence type="ECO:0000256" key="1">
    <source>
        <dbReference type="SAM" id="Phobius"/>
    </source>
</evidence>